<dbReference type="EMBL" id="NNRN01000053">
    <property type="protein sequence ID" value="OYR26899.1"/>
    <property type="molecule type" value="Genomic_DNA"/>
</dbReference>
<proteinExistence type="predicted"/>
<dbReference type="RefSeq" id="WP_167387124.1">
    <property type="nucleotide sequence ID" value="NZ_JBHEEP010000002.1"/>
</dbReference>
<dbReference type="Proteomes" id="UP000216363">
    <property type="component" value="Unassembled WGS sequence"/>
</dbReference>
<dbReference type="AlphaFoldDB" id="A0A256GIH1"/>
<reference evidence="1 2" key="1">
    <citation type="submission" date="2017-07" db="EMBL/GenBank/DDBJ databases">
        <title>Draft genome of Ochrobactrum lupini type strain LUP21.</title>
        <authorList>
            <person name="Krzyzanowska D.M."/>
            <person name="Jafra S."/>
        </authorList>
    </citation>
    <scope>NUCLEOTIDE SEQUENCE [LARGE SCALE GENOMIC DNA]</scope>
    <source>
        <strain evidence="1 2">LUP21</strain>
    </source>
</reference>
<evidence type="ECO:0000313" key="1">
    <source>
        <dbReference type="EMBL" id="OYR26899.1"/>
    </source>
</evidence>
<sequence length="58" mass="6538">MTDQKNPRVIEAATWLAKTPDRDRPYPIIPALRQRFSLTMLEATEAAAESVLIKARAN</sequence>
<accession>A0A256GIH1</accession>
<gene>
    <name evidence="1" type="ORF">CES86_3251</name>
</gene>
<evidence type="ECO:0000313" key="2">
    <source>
        <dbReference type="Proteomes" id="UP000216363"/>
    </source>
</evidence>
<protein>
    <submittedName>
        <fullName evidence="1">Uncharacterized protein</fullName>
    </submittedName>
</protein>
<name>A0A256GIH1_9HYPH</name>
<comment type="caution">
    <text evidence="1">The sequence shown here is derived from an EMBL/GenBank/DDBJ whole genome shotgun (WGS) entry which is preliminary data.</text>
</comment>
<organism evidence="1 2">
    <name type="scientific">Brucella lupini</name>
    <dbReference type="NCBI Taxonomy" id="255457"/>
    <lineage>
        <taxon>Bacteria</taxon>
        <taxon>Pseudomonadati</taxon>
        <taxon>Pseudomonadota</taxon>
        <taxon>Alphaproteobacteria</taxon>
        <taxon>Hyphomicrobiales</taxon>
        <taxon>Brucellaceae</taxon>
        <taxon>Brucella/Ochrobactrum group</taxon>
        <taxon>Brucella</taxon>
    </lineage>
</organism>